<keyword evidence="5" id="KW-1133">Transmembrane helix</keyword>
<feature type="region of interest" description="Disordered" evidence="4">
    <location>
        <begin position="1"/>
        <end position="21"/>
    </location>
</feature>
<dbReference type="InterPro" id="IPR004934">
    <property type="entry name" value="TMOD"/>
</dbReference>
<protein>
    <submittedName>
        <fullName evidence="8">Tropomodulin</fullName>
    </submittedName>
</protein>
<dbReference type="STRING" id="6290.A0A0N4W944"/>
<evidence type="ECO:0000256" key="5">
    <source>
        <dbReference type="SAM" id="Phobius"/>
    </source>
</evidence>
<dbReference type="GO" id="GO:0007015">
    <property type="term" value="P:actin filament organization"/>
    <property type="evidence" value="ECO:0007669"/>
    <property type="project" value="TreeGrafter"/>
</dbReference>
<keyword evidence="2" id="KW-0963">Cytoplasm</keyword>
<dbReference type="PANTHER" id="PTHR10901">
    <property type="entry name" value="TROPOMODULIN"/>
    <property type="match status" value="1"/>
</dbReference>
<feature type="compositionally biased region" description="Basic and acidic residues" evidence="4">
    <location>
        <begin position="53"/>
        <end position="75"/>
    </location>
</feature>
<dbReference type="AlphaFoldDB" id="A0A0N4W944"/>
<dbReference type="GO" id="GO:0005523">
    <property type="term" value="F:tropomyosin binding"/>
    <property type="evidence" value="ECO:0007669"/>
    <property type="project" value="InterPro"/>
</dbReference>
<keyword evidence="5" id="KW-0472">Membrane</keyword>
<keyword evidence="7" id="KW-1185">Reference proteome</keyword>
<comment type="subcellular location">
    <subcellularLocation>
        <location evidence="1">Cytoplasm</location>
        <location evidence="1">Cytoskeleton</location>
    </subcellularLocation>
</comment>
<evidence type="ECO:0000256" key="2">
    <source>
        <dbReference type="ARBA" id="ARBA00022490"/>
    </source>
</evidence>
<dbReference type="WBParaSite" id="HPLM_0000678501-mRNA-1">
    <property type="protein sequence ID" value="HPLM_0000678501-mRNA-1"/>
    <property type="gene ID" value="HPLM_0000678501"/>
</dbReference>
<dbReference type="SUPFAM" id="SSF52047">
    <property type="entry name" value="RNI-like"/>
    <property type="match status" value="1"/>
</dbReference>
<sequence length="360" mass="40654">MLPPSQRCKDQTTKAPTGPFKRDHLLKYLEEQAKNEKDWEDVVPFSLGTKRGKVWEGDSGRESADDGTTSEEHPASRIARMEMPIELDLDDDDDLDEALDGAPERDLVDLAGILGMHNILNQPQYYNALKGKQQDDSTGTTFATIIRAYEPKELPDEPENDTNVDECIKRLEEDDEDMKEININNMKRISKEQISRLISAACESNHITKLSMANTAISDNEARGLIKLLETSTSLKALNIESNFITPELLAKLVRATLVTKSLTDFKAENQRQSVLGNQIEMDITSSVEENESLLRVGIAFQSMEARHRVSDALEKNYERGLAFTVFAILAVFRFLMIFQPYLDFGCSYFRVESICSVQM</sequence>
<evidence type="ECO:0000256" key="3">
    <source>
        <dbReference type="ARBA" id="ARBA00023212"/>
    </source>
</evidence>
<gene>
    <name evidence="6" type="ORF">HPLM_LOCUS6777</name>
</gene>
<dbReference type="GO" id="GO:0005856">
    <property type="term" value="C:cytoskeleton"/>
    <property type="evidence" value="ECO:0007669"/>
    <property type="project" value="UniProtKB-SubCell"/>
</dbReference>
<proteinExistence type="predicted"/>
<reference evidence="8" key="1">
    <citation type="submission" date="2017-02" db="UniProtKB">
        <authorList>
            <consortium name="WormBaseParasite"/>
        </authorList>
    </citation>
    <scope>IDENTIFICATION</scope>
</reference>
<accession>A0A0N4W944</accession>
<dbReference type="FunFam" id="3.80.10.10:FF:000099">
    <property type="entry name" value="Tropomodulin, isoform C"/>
    <property type="match status" value="1"/>
</dbReference>
<dbReference type="OMA" id="PYQRDKL"/>
<dbReference type="InterPro" id="IPR032675">
    <property type="entry name" value="LRR_dom_sf"/>
</dbReference>
<dbReference type="Pfam" id="PF03250">
    <property type="entry name" value="Tropomodulin"/>
    <property type="match status" value="1"/>
</dbReference>
<evidence type="ECO:0000313" key="6">
    <source>
        <dbReference type="EMBL" id="VDO30008.1"/>
    </source>
</evidence>
<organism evidence="8">
    <name type="scientific">Haemonchus placei</name>
    <name type="common">Barber's pole worm</name>
    <dbReference type="NCBI Taxonomy" id="6290"/>
    <lineage>
        <taxon>Eukaryota</taxon>
        <taxon>Metazoa</taxon>
        <taxon>Ecdysozoa</taxon>
        <taxon>Nematoda</taxon>
        <taxon>Chromadorea</taxon>
        <taxon>Rhabditida</taxon>
        <taxon>Rhabditina</taxon>
        <taxon>Rhabditomorpha</taxon>
        <taxon>Strongyloidea</taxon>
        <taxon>Trichostrongylidae</taxon>
        <taxon>Haemonchus</taxon>
    </lineage>
</organism>
<dbReference type="PANTHER" id="PTHR10901:SF6">
    <property type="entry name" value="TROPOMODULIN, ISOFORM N"/>
    <property type="match status" value="1"/>
</dbReference>
<keyword evidence="3" id="KW-0206">Cytoskeleton</keyword>
<dbReference type="GO" id="GO:0030016">
    <property type="term" value="C:myofibril"/>
    <property type="evidence" value="ECO:0007669"/>
    <property type="project" value="TreeGrafter"/>
</dbReference>
<dbReference type="OrthoDB" id="2163268at2759"/>
<evidence type="ECO:0000256" key="4">
    <source>
        <dbReference type="SAM" id="MobiDB-lite"/>
    </source>
</evidence>
<dbReference type="Gene3D" id="3.80.10.10">
    <property type="entry name" value="Ribonuclease Inhibitor"/>
    <property type="match status" value="1"/>
</dbReference>
<feature type="region of interest" description="Disordered" evidence="4">
    <location>
        <begin position="50"/>
        <end position="77"/>
    </location>
</feature>
<name>A0A0N4W944_HAEPC</name>
<evidence type="ECO:0000256" key="1">
    <source>
        <dbReference type="ARBA" id="ARBA00004245"/>
    </source>
</evidence>
<reference evidence="6 7" key="2">
    <citation type="submission" date="2018-11" db="EMBL/GenBank/DDBJ databases">
        <authorList>
            <consortium name="Pathogen Informatics"/>
        </authorList>
    </citation>
    <scope>NUCLEOTIDE SEQUENCE [LARGE SCALE GENOMIC DNA]</scope>
    <source>
        <strain evidence="6 7">MHpl1</strain>
    </source>
</reference>
<dbReference type="Proteomes" id="UP000268014">
    <property type="component" value="Unassembled WGS sequence"/>
</dbReference>
<feature type="transmembrane region" description="Helical" evidence="5">
    <location>
        <begin position="322"/>
        <end position="343"/>
    </location>
</feature>
<evidence type="ECO:0000313" key="7">
    <source>
        <dbReference type="Proteomes" id="UP000268014"/>
    </source>
</evidence>
<keyword evidence="5" id="KW-0812">Transmembrane</keyword>
<evidence type="ECO:0000313" key="8">
    <source>
        <dbReference type="WBParaSite" id="HPLM_0000678501-mRNA-1"/>
    </source>
</evidence>
<dbReference type="GO" id="GO:0051694">
    <property type="term" value="P:pointed-end actin filament capping"/>
    <property type="evidence" value="ECO:0007669"/>
    <property type="project" value="InterPro"/>
</dbReference>
<dbReference type="GO" id="GO:0030239">
    <property type="term" value="P:myofibril assembly"/>
    <property type="evidence" value="ECO:0007669"/>
    <property type="project" value="TreeGrafter"/>
</dbReference>
<dbReference type="EMBL" id="UZAF01016546">
    <property type="protein sequence ID" value="VDO30008.1"/>
    <property type="molecule type" value="Genomic_DNA"/>
</dbReference>